<proteinExistence type="predicted"/>
<gene>
    <name evidence="2" type="ORF">MFFC18_07680</name>
</gene>
<dbReference type="AlphaFoldDB" id="A0A5B9P306"/>
<feature type="chain" id="PRO_5023131217" evidence="1">
    <location>
        <begin position="23"/>
        <end position="250"/>
    </location>
</feature>
<sequence length="250" mass="27977" precursor="true">MKTRRSFSLLTFLMLATIAAIAVALYQANNEVADTRQMFKTYSHEMGFMDVDDNSKLHTRRLGGYPQMSFAFRYHLPEKQIYRLHVGSGVLDPDTGRPPDLLNQEVVNDESQGTLVVSLQQMLTSQGVRWTVQVIDEQTLNSTVLDDPHALTWIQVYLAAFPTDGQLGSPARFMGSTPQFVEGHEGVLVSEPDDTVVLYQKSEFHPSAVASVPPELMSERQVFMIWLEPVDEGKPANQQQSGKTTRSGSR</sequence>
<evidence type="ECO:0000256" key="1">
    <source>
        <dbReference type="SAM" id="SignalP"/>
    </source>
</evidence>
<accession>A0A5B9P306</accession>
<dbReference type="STRING" id="980251.GCA_001642875_02933"/>
<dbReference type="KEGG" id="mff:MFFC18_07680"/>
<evidence type="ECO:0000313" key="2">
    <source>
        <dbReference type="EMBL" id="QEG20917.1"/>
    </source>
</evidence>
<protein>
    <submittedName>
        <fullName evidence="2">Uncharacterized protein</fullName>
    </submittedName>
</protein>
<feature type="signal peptide" evidence="1">
    <location>
        <begin position="1"/>
        <end position="22"/>
    </location>
</feature>
<organism evidence="2 3">
    <name type="scientific">Mariniblastus fucicola</name>
    <dbReference type="NCBI Taxonomy" id="980251"/>
    <lineage>
        <taxon>Bacteria</taxon>
        <taxon>Pseudomonadati</taxon>
        <taxon>Planctomycetota</taxon>
        <taxon>Planctomycetia</taxon>
        <taxon>Pirellulales</taxon>
        <taxon>Pirellulaceae</taxon>
        <taxon>Mariniblastus</taxon>
    </lineage>
</organism>
<keyword evidence="1" id="KW-0732">Signal</keyword>
<dbReference type="EMBL" id="CP042912">
    <property type="protein sequence ID" value="QEG20917.1"/>
    <property type="molecule type" value="Genomic_DNA"/>
</dbReference>
<name>A0A5B9P306_9BACT</name>
<evidence type="ECO:0000313" key="3">
    <source>
        <dbReference type="Proteomes" id="UP000322214"/>
    </source>
</evidence>
<dbReference type="RefSeq" id="WP_075085154.1">
    <property type="nucleotide sequence ID" value="NZ_CP042912.1"/>
</dbReference>
<keyword evidence="3" id="KW-1185">Reference proteome</keyword>
<dbReference type="Proteomes" id="UP000322214">
    <property type="component" value="Chromosome"/>
</dbReference>
<reference evidence="2 3" key="1">
    <citation type="submission" date="2019-08" db="EMBL/GenBank/DDBJ databases">
        <title>Deep-cultivation of Planctomycetes and their phenomic and genomic characterization uncovers novel biology.</title>
        <authorList>
            <person name="Wiegand S."/>
            <person name="Jogler M."/>
            <person name="Boedeker C."/>
            <person name="Pinto D."/>
            <person name="Vollmers J."/>
            <person name="Rivas-Marin E."/>
            <person name="Kohn T."/>
            <person name="Peeters S.H."/>
            <person name="Heuer A."/>
            <person name="Rast P."/>
            <person name="Oberbeckmann S."/>
            <person name="Bunk B."/>
            <person name="Jeske O."/>
            <person name="Meyerdierks A."/>
            <person name="Storesund J.E."/>
            <person name="Kallscheuer N."/>
            <person name="Luecker S."/>
            <person name="Lage O.M."/>
            <person name="Pohl T."/>
            <person name="Merkel B.J."/>
            <person name="Hornburger P."/>
            <person name="Mueller R.-W."/>
            <person name="Bruemmer F."/>
            <person name="Labrenz M."/>
            <person name="Spormann A.M."/>
            <person name="Op den Camp H."/>
            <person name="Overmann J."/>
            <person name="Amann R."/>
            <person name="Jetten M.S.M."/>
            <person name="Mascher T."/>
            <person name="Medema M.H."/>
            <person name="Devos D.P."/>
            <person name="Kaster A.-K."/>
            <person name="Ovreas L."/>
            <person name="Rohde M."/>
            <person name="Galperin M.Y."/>
            <person name="Jogler C."/>
        </authorList>
    </citation>
    <scope>NUCLEOTIDE SEQUENCE [LARGE SCALE GENOMIC DNA]</scope>
    <source>
        <strain evidence="2 3">FC18</strain>
    </source>
</reference>